<proteinExistence type="inferred from homology"/>
<dbReference type="CDD" id="cd00190">
    <property type="entry name" value="Tryp_SPc"/>
    <property type="match status" value="1"/>
</dbReference>
<evidence type="ECO:0000256" key="2">
    <source>
        <dbReference type="ARBA" id="ARBA00024195"/>
    </source>
</evidence>
<evidence type="ECO:0000256" key="1">
    <source>
        <dbReference type="ARBA" id="ARBA00023157"/>
    </source>
</evidence>
<feature type="domain" description="Peptidase S1" evidence="3">
    <location>
        <begin position="1"/>
        <end position="232"/>
    </location>
</feature>
<dbReference type="AlphaFoldDB" id="A0AAW2G7G7"/>
<evidence type="ECO:0000259" key="3">
    <source>
        <dbReference type="PROSITE" id="PS50240"/>
    </source>
</evidence>
<dbReference type="PROSITE" id="PS00134">
    <property type="entry name" value="TRYPSIN_HIS"/>
    <property type="match status" value="1"/>
</dbReference>
<reference evidence="4 5" key="1">
    <citation type="submission" date="2023-03" db="EMBL/GenBank/DDBJ databases">
        <title>High recombination rates correlate with genetic variation in Cardiocondyla obscurior ants.</title>
        <authorList>
            <person name="Errbii M."/>
        </authorList>
    </citation>
    <scope>NUCLEOTIDE SEQUENCE [LARGE SCALE GENOMIC DNA]</scope>
    <source>
        <strain evidence="4">Alpha-2009</strain>
        <tissue evidence="4">Whole body</tissue>
    </source>
</reference>
<dbReference type="SUPFAM" id="SSF50494">
    <property type="entry name" value="Trypsin-like serine proteases"/>
    <property type="match status" value="1"/>
</dbReference>
<keyword evidence="1" id="KW-1015">Disulfide bond</keyword>
<accession>A0AAW2G7G7</accession>
<name>A0AAW2G7G7_9HYME</name>
<comment type="caution">
    <text evidence="4">The sequence shown here is derived from an EMBL/GenBank/DDBJ whole genome shotgun (WGS) entry which is preliminary data.</text>
</comment>
<dbReference type="FunFam" id="2.40.10.10:FF:000002">
    <property type="entry name" value="Transmembrane protease serine"/>
    <property type="match status" value="1"/>
</dbReference>
<organism evidence="4 5">
    <name type="scientific">Cardiocondyla obscurior</name>
    <dbReference type="NCBI Taxonomy" id="286306"/>
    <lineage>
        <taxon>Eukaryota</taxon>
        <taxon>Metazoa</taxon>
        <taxon>Ecdysozoa</taxon>
        <taxon>Arthropoda</taxon>
        <taxon>Hexapoda</taxon>
        <taxon>Insecta</taxon>
        <taxon>Pterygota</taxon>
        <taxon>Neoptera</taxon>
        <taxon>Endopterygota</taxon>
        <taxon>Hymenoptera</taxon>
        <taxon>Apocrita</taxon>
        <taxon>Aculeata</taxon>
        <taxon>Formicoidea</taxon>
        <taxon>Formicidae</taxon>
        <taxon>Myrmicinae</taxon>
        <taxon>Cardiocondyla</taxon>
    </lineage>
</organism>
<evidence type="ECO:0000313" key="5">
    <source>
        <dbReference type="Proteomes" id="UP001430953"/>
    </source>
</evidence>
<dbReference type="GO" id="GO:0006508">
    <property type="term" value="P:proteolysis"/>
    <property type="evidence" value="ECO:0007669"/>
    <property type="project" value="InterPro"/>
</dbReference>
<sequence>MVALLLKSSGSYIFKCGASMISNGAVLTAAHCVANQKPENLIARFGQWNIANATQPLPIQEAKIFAIVTHPSFYSGGLFHDVAILILTEPVSYRANALPICLPDQGIVFLAGTRCYGIGWGSNSFGPDGQYQAELRKVNLPIVDREVCQTRLRSTKLGQYFELHGSFICAGGEVSRDTCRGDGGGPLICQIPTGQFFQAGIVSWGIGCGDFNVPAVYASVSQHRQWIDQQCATYGV</sequence>
<gene>
    <name evidence="4" type="ORF">PUN28_007056</name>
</gene>
<dbReference type="GO" id="GO:0004252">
    <property type="term" value="F:serine-type endopeptidase activity"/>
    <property type="evidence" value="ECO:0007669"/>
    <property type="project" value="InterPro"/>
</dbReference>
<dbReference type="Pfam" id="PF00089">
    <property type="entry name" value="Trypsin"/>
    <property type="match status" value="1"/>
</dbReference>
<dbReference type="InterPro" id="IPR009003">
    <property type="entry name" value="Peptidase_S1_PA"/>
</dbReference>
<dbReference type="Gene3D" id="2.40.10.10">
    <property type="entry name" value="Trypsin-like serine proteases"/>
    <property type="match status" value="1"/>
</dbReference>
<comment type="similarity">
    <text evidence="2">Belongs to the peptidase S1 family. CLIP subfamily.</text>
</comment>
<dbReference type="PROSITE" id="PS50240">
    <property type="entry name" value="TRYPSIN_DOM"/>
    <property type="match status" value="1"/>
</dbReference>
<dbReference type="Proteomes" id="UP001430953">
    <property type="component" value="Unassembled WGS sequence"/>
</dbReference>
<dbReference type="InterPro" id="IPR001254">
    <property type="entry name" value="Trypsin_dom"/>
</dbReference>
<dbReference type="EMBL" id="JADYXP020000006">
    <property type="protein sequence ID" value="KAL0121996.1"/>
    <property type="molecule type" value="Genomic_DNA"/>
</dbReference>
<dbReference type="SMART" id="SM00020">
    <property type="entry name" value="Tryp_SPc"/>
    <property type="match status" value="1"/>
</dbReference>
<evidence type="ECO:0000313" key="4">
    <source>
        <dbReference type="EMBL" id="KAL0121996.1"/>
    </source>
</evidence>
<dbReference type="PANTHER" id="PTHR24258">
    <property type="entry name" value="SERINE PROTEASE-RELATED"/>
    <property type="match status" value="1"/>
</dbReference>
<keyword evidence="5" id="KW-1185">Reference proteome</keyword>
<protein>
    <recommendedName>
        <fullName evidence="3">Peptidase S1 domain-containing protein</fullName>
    </recommendedName>
</protein>
<dbReference type="PANTHER" id="PTHR24258:SF129">
    <property type="entry name" value="LP15124P-RELATED"/>
    <property type="match status" value="1"/>
</dbReference>
<dbReference type="InterPro" id="IPR001314">
    <property type="entry name" value="Peptidase_S1A"/>
</dbReference>
<dbReference type="InterPro" id="IPR018114">
    <property type="entry name" value="TRYPSIN_HIS"/>
</dbReference>
<dbReference type="InterPro" id="IPR043504">
    <property type="entry name" value="Peptidase_S1_PA_chymotrypsin"/>
</dbReference>
<dbReference type="FunFam" id="2.40.10.10:FF:000068">
    <property type="entry name" value="transmembrane protease serine 2"/>
    <property type="match status" value="1"/>
</dbReference>
<dbReference type="PRINTS" id="PR00722">
    <property type="entry name" value="CHYMOTRYPSIN"/>
</dbReference>